<dbReference type="Gene3D" id="2.60.120.380">
    <property type="match status" value="1"/>
</dbReference>
<accession>A0A3M9LJH2</accession>
<dbReference type="OrthoDB" id="106319at2157"/>
<dbReference type="AlphaFoldDB" id="A0A3M9LJH2"/>
<comment type="caution">
    <text evidence="1">The sequence shown here is derived from an EMBL/GenBank/DDBJ whole genome shotgun (WGS) entry which is preliminary data.</text>
</comment>
<sequence length="140" mass="15678">MMRKIGLLLMMLMLSVSFAGATISQDGEYTIVPVKSDSNITPRWVSDTITQGETNWHGKSVSSYTTSLHIDLNWGDTSDSLRLKVYNPSNQLVGTFYDSSDGVIDGRINIEIRKSGGIDLGTWHYQVYGYHVTGIEDYYI</sequence>
<proteinExistence type="predicted"/>
<organism evidence="1 2">
    <name type="scientific">Methanohalophilus portucalensis FDF-1</name>
    <dbReference type="NCBI Taxonomy" id="523843"/>
    <lineage>
        <taxon>Archaea</taxon>
        <taxon>Methanobacteriati</taxon>
        <taxon>Methanobacteriota</taxon>
        <taxon>Stenosarchaea group</taxon>
        <taxon>Methanomicrobia</taxon>
        <taxon>Methanosarcinales</taxon>
        <taxon>Methanosarcinaceae</taxon>
        <taxon>Methanohalophilus</taxon>
    </lineage>
</organism>
<evidence type="ECO:0000313" key="2">
    <source>
        <dbReference type="Proteomes" id="UP000278252"/>
    </source>
</evidence>
<dbReference type="Proteomes" id="UP000278252">
    <property type="component" value="Unassembled WGS sequence"/>
</dbReference>
<gene>
    <name evidence="1" type="ORF">EFE41_02410</name>
</gene>
<evidence type="ECO:0000313" key="1">
    <source>
        <dbReference type="EMBL" id="RNI13451.1"/>
    </source>
</evidence>
<name>A0A3M9LJH2_9EURY</name>
<reference evidence="1 2" key="1">
    <citation type="submission" date="2018-10" db="EMBL/GenBank/DDBJ databases">
        <title>Cultivation of a novel Methanohalophilus strain from Kebrit Deep of the Red Sea and a genomic comparison of members of the genus Methanohalophilus.</title>
        <authorList>
            <person name="Guan Y."/>
            <person name="Ngugi D.K."/>
            <person name="Stingl U."/>
        </authorList>
    </citation>
    <scope>NUCLEOTIDE SEQUENCE [LARGE SCALE GENOMIC DNA]</scope>
    <source>
        <strain evidence="1 2">DSM 7471</strain>
    </source>
</reference>
<dbReference type="EMBL" id="RJJH01000001">
    <property type="protein sequence ID" value="RNI13451.1"/>
    <property type="molecule type" value="Genomic_DNA"/>
</dbReference>
<protein>
    <submittedName>
        <fullName evidence="1">Peptidase domain-containing protein</fullName>
    </submittedName>
</protein>